<evidence type="ECO:0000256" key="1">
    <source>
        <dbReference type="ARBA" id="ARBA00008668"/>
    </source>
</evidence>
<organism evidence="2 3">
    <name type="scientific">Flemingia macrophylla</name>
    <dbReference type="NCBI Taxonomy" id="520843"/>
    <lineage>
        <taxon>Eukaryota</taxon>
        <taxon>Viridiplantae</taxon>
        <taxon>Streptophyta</taxon>
        <taxon>Embryophyta</taxon>
        <taxon>Tracheophyta</taxon>
        <taxon>Spermatophyta</taxon>
        <taxon>Magnoliopsida</taxon>
        <taxon>eudicotyledons</taxon>
        <taxon>Gunneridae</taxon>
        <taxon>Pentapetalae</taxon>
        <taxon>rosids</taxon>
        <taxon>fabids</taxon>
        <taxon>Fabales</taxon>
        <taxon>Fabaceae</taxon>
        <taxon>Papilionoideae</taxon>
        <taxon>50 kb inversion clade</taxon>
        <taxon>NPAAA clade</taxon>
        <taxon>indigoferoid/millettioid clade</taxon>
        <taxon>Phaseoleae</taxon>
        <taxon>Flemingia</taxon>
    </lineage>
</organism>
<proteinExistence type="inferred from homology"/>
<evidence type="ECO:0000313" key="3">
    <source>
        <dbReference type="Proteomes" id="UP001603857"/>
    </source>
</evidence>
<dbReference type="AlphaFoldDB" id="A0ABD1N2D1"/>
<keyword evidence="3" id="KW-1185">Reference proteome</keyword>
<comment type="caution">
    <text evidence="2">The sequence shown here is derived from an EMBL/GenBank/DDBJ whole genome shotgun (WGS) entry which is preliminary data.</text>
</comment>
<protein>
    <recommendedName>
        <fullName evidence="4">GDSL esterase/lipase</fullName>
    </recommendedName>
</protein>
<dbReference type="PANTHER" id="PTHR22835">
    <property type="entry name" value="ZINC FINGER FYVE DOMAIN CONTAINING PROTEIN"/>
    <property type="match status" value="1"/>
</dbReference>
<name>A0ABD1N2D1_9FABA</name>
<dbReference type="EMBL" id="JBGMDY010000003">
    <property type="protein sequence ID" value="KAL2341793.1"/>
    <property type="molecule type" value="Genomic_DNA"/>
</dbReference>
<reference evidence="2 3" key="1">
    <citation type="submission" date="2024-08" db="EMBL/GenBank/DDBJ databases">
        <title>Insights into the chromosomal genome structure of Flemingia macrophylla.</title>
        <authorList>
            <person name="Ding Y."/>
            <person name="Zhao Y."/>
            <person name="Bi W."/>
            <person name="Wu M."/>
            <person name="Zhao G."/>
            <person name="Gong Y."/>
            <person name="Li W."/>
            <person name="Zhang P."/>
        </authorList>
    </citation>
    <scope>NUCLEOTIDE SEQUENCE [LARGE SCALE GENOMIC DNA]</scope>
    <source>
        <strain evidence="2">DYQJB</strain>
        <tissue evidence="2">Leaf</tissue>
    </source>
</reference>
<accession>A0ABD1N2D1</accession>
<comment type="similarity">
    <text evidence="1">Belongs to the 'GDSL' lipolytic enzyme family.</text>
</comment>
<evidence type="ECO:0000313" key="2">
    <source>
        <dbReference type="EMBL" id="KAL2341793.1"/>
    </source>
</evidence>
<evidence type="ECO:0008006" key="4">
    <source>
        <dbReference type="Google" id="ProtNLM"/>
    </source>
</evidence>
<dbReference type="Gene3D" id="3.40.50.1110">
    <property type="entry name" value="SGNH hydrolase"/>
    <property type="match status" value="1"/>
</dbReference>
<dbReference type="InterPro" id="IPR036514">
    <property type="entry name" value="SGNH_hydro_sf"/>
</dbReference>
<sequence>MGGPYNYNASVDCGNPAVIACDDPSKNIGWDSVHLTEAAYRLIANGLMKGPYSLPQINTLCLMNTSSGYFSI</sequence>
<dbReference type="Proteomes" id="UP001603857">
    <property type="component" value="Unassembled WGS sequence"/>
</dbReference>
<gene>
    <name evidence="2" type="ORF">Fmac_009733</name>
</gene>
<dbReference type="PANTHER" id="PTHR22835:SF670">
    <property type="entry name" value="GDSL-LIKE LIPASE_ACYLHYDROLASE"/>
    <property type="match status" value="1"/>
</dbReference>